<name>A0A0A2TRN6_9BACI</name>
<evidence type="ECO:0000259" key="3">
    <source>
        <dbReference type="Pfam" id="PF00724"/>
    </source>
</evidence>
<evidence type="ECO:0000256" key="1">
    <source>
        <dbReference type="ARBA" id="ARBA00022630"/>
    </source>
</evidence>
<dbReference type="PANTHER" id="PTHR43656">
    <property type="entry name" value="BINDING OXIDOREDUCTASE, PUTATIVE (AFU_ORTHOLOGUE AFUA_2G08260)-RELATED"/>
    <property type="match status" value="1"/>
</dbReference>
<dbReference type="STRING" id="1385514.N782_14825"/>
<dbReference type="EMBL" id="AVBF01000043">
    <property type="protein sequence ID" value="KGP71910.1"/>
    <property type="molecule type" value="Genomic_DNA"/>
</dbReference>
<dbReference type="InterPro" id="IPR001155">
    <property type="entry name" value="OxRdtase_FMN_N"/>
</dbReference>
<keyword evidence="5" id="KW-1185">Reference proteome</keyword>
<dbReference type="Pfam" id="PF00724">
    <property type="entry name" value="Oxidored_FMN"/>
    <property type="match status" value="1"/>
</dbReference>
<proteinExistence type="predicted"/>
<comment type="caution">
    <text evidence="4">The sequence shown here is derived from an EMBL/GenBank/DDBJ whole genome shotgun (WGS) entry which is preliminary data.</text>
</comment>
<dbReference type="GO" id="GO:0016491">
    <property type="term" value="F:oxidoreductase activity"/>
    <property type="evidence" value="ECO:0007669"/>
    <property type="project" value="UniProtKB-KW"/>
</dbReference>
<protein>
    <recommendedName>
        <fullName evidence="3">NADH:flavin oxidoreductase/NADH oxidase N-terminal domain-containing protein</fullName>
    </recommendedName>
</protein>
<accession>A0A0A2TRN6</accession>
<dbReference type="eggNOG" id="COG1902">
    <property type="taxonomic scope" value="Bacteria"/>
</dbReference>
<organism evidence="4 5">
    <name type="scientific">Pontibacillus yanchengensis Y32</name>
    <dbReference type="NCBI Taxonomy" id="1385514"/>
    <lineage>
        <taxon>Bacteria</taxon>
        <taxon>Bacillati</taxon>
        <taxon>Bacillota</taxon>
        <taxon>Bacilli</taxon>
        <taxon>Bacillales</taxon>
        <taxon>Bacillaceae</taxon>
        <taxon>Pontibacillus</taxon>
    </lineage>
</organism>
<keyword evidence="1" id="KW-0285">Flavoprotein</keyword>
<evidence type="ECO:0000313" key="4">
    <source>
        <dbReference type="EMBL" id="KGP71910.1"/>
    </source>
</evidence>
<dbReference type="GO" id="GO:0010181">
    <property type="term" value="F:FMN binding"/>
    <property type="evidence" value="ECO:0007669"/>
    <property type="project" value="InterPro"/>
</dbReference>
<dbReference type="CDD" id="cd04735">
    <property type="entry name" value="OYE_like_4_FMN"/>
    <property type="match status" value="1"/>
</dbReference>
<dbReference type="PANTHER" id="PTHR43656:SF2">
    <property type="entry name" value="BINDING OXIDOREDUCTASE, PUTATIVE (AFU_ORTHOLOGUE AFUA_2G08260)-RELATED"/>
    <property type="match status" value="1"/>
</dbReference>
<dbReference type="AlphaFoldDB" id="A0A0A2TRN6"/>
<dbReference type="RefSeq" id="WP_036821509.1">
    <property type="nucleotide sequence ID" value="NZ_AVBF01000043.1"/>
</dbReference>
<dbReference type="Proteomes" id="UP000030147">
    <property type="component" value="Unassembled WGS sequence"/>
</dbReference>
<reference evidence="4 5" key="1">
    <citation type="journal article" date="2015" name="Stand. Genomic Sci.">
        <title>High quality draft genome sequence of the moderately halophilic bacterium Pontibacillus yanchengensis Y32(T) and comparison among Pontibacillus genomes.</title>
        <authorList>
            <person name="Huang J."/>
            <person name="Qiao Z.X."/>
            <person name="Tang J.W."/>
            <person name="Wang G."/>
        </authorList>
    </citation>
    <scope>NUCLEOTIDE SEQUENCE [LARGE SCALE GENOMIC DNA]</scope>
    <source>
        <strain evidence="4 5">Y32</strain>
    </source>
</reference>
<keyword evidence="2" id="KW-0560">Oxidoreductase</keyword>
<sequence>MSQRSFIFDSYTLPSGVTLKNRVLMAPMTNFLSNDDGSVSDKEIEYYQRRSGGVGAVITACANVNEAGKGFDGEIGADRDELIPGLRRLSDAIHEKGAKAILQIFHGGRMCPPHLIPNEDVVSASAVASLRPNAVTPREMTEEEIQQTIKDFGEATRRAIEAGFDGVEIHGANTYLIQQFFSPHSNRRADQWGGNVEERMNFPLAVVESVQQAVRNHASTSFIVGYRLSPEEKEEPGITIDDTLQLVDVLAKQNLDYLHISLSKFKQGSIRDEQDTKPRLEMIQERVGSLVPVMGVGTLITPDEVEKALAEVPLISIGRELLMEPDWVEKVQSEHEDELRLTMKKKQKEDLLIPEPMWSKILSVPNWFPLDEDEQ</sequence>
<dbReference type="Gene3D" id="3.20.20.70">
    <property type="entry name" value="Aldolase class I"/>
    <property type="match status" value="1"/>
</dbReference>
<dbReference type="InterPro" id="IPR013785">
    <property type="entry name" value="Aldolase_TIM"/>
</dbReference>
<evidence type="ECO:0000313" key="5">
    <source>
        <dbReference type="Proteomes" id="UP000030147"/>
    </source>
</evidence>
<gene>
    <name evidence="4" type="ORF">N782_14825</name>
</gene>
<dbReference type="SUPFAM" id="SSF51395">
    <property type="entry name" value="FMN-linked oxidoreductases"/>
    <property type="match status" value="1"/>
</dbReference>
<feature type="domain" description="NADH:flavin oxidoreductase/NADH oxidase N-terminal" evidence="3">
    <location>
        <begin position="17"/>
        <end position="337"/>
    </location>
</feature>
<evidence type="ECO:0000256" key="2">
    <source>
        <dbReference type="ARBA" id="ARBA00023002"/>
    </source>
</evidence>
<dbReference type="InterPro" id="IPR051799">
    <property type="entry name" value="NADH_flavin_oxidoreductase"/>
</dbReference>